<dbReference type="EMBL" id="JAMYWD010000003">
    <property type="protein sequence ID" value="KAJ4976633.1"/>
    <property type="molecule type" value="Genomic_DNA"/>
</dbReference>
<keyword evidence="3" id="KW-0443">Lipid metabolism</keyword>
<sequence length="396" mass="44290">MKKSPKKRSFHHRDYPQKVKNNKKKIDQRKSIWVAPLLLLTLLFVASSVVLGQFPFVPTPQERFSVSAMFIMGDSSVNCGENSFYSTLFDQDSLLFPCNGSQPTLIPQLLAEKMGLPQIPQFYNQNGTIEDLISGLNFGSSPATIMTAGELGFQALNQQLRQVLETIQLLELQLGKGEAQEHIQSSLFYLSFGKDDYINLFLNNISDVRPRFGSTGFAQILVDQMDRVLKDLYSADVRKILCMGIGPLGCSPRILYESYSYRVGVAGEGNCSSEINELIVEYNNMLSMRLTELSLELSDAELVFCDVYRGMEEIITHPGQYGFDEVKWACCGGGRYGGRIGCLSEEMVCDESSTHVWWDFYDPTEAVNILLADSIWSTQSLGDLCSPITVQQLASM</sequence>
<organism evidence="5 6">
    <name type="scientific">Protea cynaroides</name>
    <dbReference type="NCBI Taxonomy" id="273540"/>
    <lineage>
        <taxon>Eukaryota</taxon>
        <taxon>Viridiplantae</taxon>
        <taxon>Streptophyta</taxon>
        <taxon>Embryophyta</taxon>
        <taxon>Tracheophyta</taxon>
        <taxon>Spermatophyta</taxon>
        <taxon>Magnoliopsida</taxon>
        <taxon>Proteales</taxon>
        <taxon>Proteaceae</taxon>
        <taxon>Protea</taxon>
    </lineage>
</organism>
<name>A0A9Q0QYD6_9MAGN</name>
<dbReference type="Proteomes" id="UP001141806">
    <property type="component" value="Unassembled WGS sequence"/>
</dbReference>
<proteinExistence type="inferred from homology"/>
<evidence type="ECO:0000256" key="1">
    <source>
        <dbReference type="ARBA" id="ARBA00008668"/>
    </source>
</evidence>
<dbReference type="Pfam" id="PF00657">
    <property type="entry name" value="Lipase_GDSL"/>
    <property type="match status" value="1"/>
</dbReference>
<dbReference type="Gene3D" id="3.40.50.1110">
    <property type="entry name" value="SGNH hydrolase"/>
    <property type="match status" value="1"/>
</dbReference>
<dbReference type="InterPro" id="IPR001087">
    <property type="entry name" value="GDSL"/>
</dbReference>
<evidence type="ECO:0000313" key="5">
    <source>
        <dbReference type="EMBL" id="KAJ4976633.1"/>
    </source>
</evidence>
<dbReference type="GO" id="GO:0016042">
    <property type="term" value="P:lipid catabolic process"/>
    <property type="evidence" value="ECO:0007669"/>
    <property type="project" value="UniProtKB-KW"/>
</dbReference>
<comment type="similarity">
    <text evidence="1">Belongs to the 'GDSL' lipolytic enzyme family.</text>
</comment>
<comment type="caution">
    <text evidence="5">The sequence shown here is derived from an EMBL/GenBank/DDBJ whole genome shotgun (WGS) entry which is preliminary data.</text>
</comment>
<keyword evidence="2" id="KW-0378">Hydrolase</keyword>
<dbReference type="InterPro" id="IPR051058">
    <property type="entry name" value="GDSL_Est/Lipase"/>
</dbReference>
<dbReference type="InterPro" id="IPR036514">
    <property type="entry name" value="SGNH_hydro_sf"/>
</dbReference>
<protein>
    <submittedName>
        <fullName evidence="5">Uncharacterized protein</fullName>
    </submittedName>
</protein>
<keyword evidence="6" id="KW-1185">Reference proteome</keyword>
<evidence type="ECO:0000313" key="6">
    <source>
        <dbReference type="Proteomes" id="UP001141806"/>
    </source>
</evidence>
<dbReference type="OrthoDB" id="1600564at2759"/>
<reference evidence="5" key="1">
    <citation type="journal article" date="2023" name="Plant J.">
        <title>The genome of the king protea, Protea cynaroides.</title>
        <authorList>
            <person name="Chang J."/>
            <person name="Duong T.A."/>
            <person name="Schoeman C."/>
            <person name="Ma X."/>
            <person name="Roodt D."/>
            <person name="Barker N."/>
            <person name="Li Z."/>
            <person name="Van de Peer Y."/>
            <person name="Mizrachi E."/>
        </authorList>
    </citation>
    <scope>NUCLEOTIDE SEQUENCE</scope>
    <source>
        <tissue evidence="5">Young leaves</tissue>
    </source>
</reference>
<keyword evidence="3" id="KW-0442">Lipid degradation</keyword>
<evidence type="ECO:0000256" key="3">
    <source>
        <dbReference type="ARBA" id="ARBA00022963"/>
    </source>
</evidence>
<accession>A0A9Q0QYD6</accession>
<dbReference type="PANTHER" id="PTHR45648">
    <property type="entry name" value="GDSL LIPASE/ACYLHYDROLASE FAMILY PROTEIN (AFU_ORTHOLOGUE AFUA_4G14700)"/>
    <property type="match status" value="1"/>
</dbReference>
<evidence type="ECO:0000256" key="2">
    <source>
        <dbReference type="ARBA" id="ARBA00022801"/>
    </source>
</evidence>
<gene>
    <name evidence="5" type="ORF">NE237_001739</name>
</gene>
<feature type="compositionally biased region" description="Basic residues" evidence="4">
    <location>
        <begin position="1"/>
        <end position="11"/>
    </location>
</feature>
<evidence type="ECO:0000256" key="4">
    <source>
        <dbReference type="SAM" id="MobiDB-lite"/>
    </source>
</evidence>
<feature type="region of interest" description="Disordered" evidence="4">
    <location>
        <begin position="1"/>
        <end position="23"/>
    </location>
</feature>
<dbReference type="GO" id="GO:0016788">
    <property type="term" value="F:hydrolase activity, acting on ester bonds"/>
    <property type="evidence" value="ECO:0007669"/>
    <property type="project" value="InterPro"/>
</dbReference>
<dbReference type="AlphaFoldDB" id="A0A9Q0QYD6"/>
<dbReference type="PANTHER" id="PTHR45648:SF7">
    <property type="entry name" value="OS12G0126100 PROTEIN"/>
    <property type="match status" value="1"/>
</dbReference>